<keyword evidence="1" id="KW-1133">Transmembrane helix</keyword>
<dbReference type="InterPro" id="IPR051791">
    <property type="entry name" value="Pra-immunoreactive"/>
</dbReference>
<dbReference type="Proteomes" id="UP000504882">
    <property type="component" value="Unassembled WGS sequence"/>
</dbReference>
<comment type="caution">
    <text evidence="2">The sequence shown here is derived from an EMBL/GenBank/DDBJ whole genome shotgun (WGS) entry which is preliminary data.</text>
</comment>
<protein>
    <submittedName>
        <fullName evidence="2">RDD family protein</fullName>
    </submittedName>
</protein>
<evidence type="ECO:0000313" key="2">
    <source>
        <dbReference type="EMBL" id="TDE89591.1"/>
    </source>
</evidence>
<name>A0ABY2DZL4_9MICO</name>
<gene>
    <name evidence="2" type="ORF">EXU48_20140</name>
</gene>
<reference evidence="2 3" key="1">
    <citation type="submission" date="2019-03" db="EMBL/GenBank/DDBJ databases">
        <title>Genomic features of bacteria from cold environments.</title>
        <authorList>
            <person name="Shen L."/>
        </authorList>
    </citation>
    <scope>NUCLEOTIDE SEQUENCE [LARGE SCALE GENOMIC DNA]</scope>
    <source>
        <strain evidence="3">T3246-1</strain>
    </source>
</reference>
<keyword evidence="1" id="KW-0472">Membrane</keyword>
<sequence>MPDGGAHVANAPLGRRLVALGIDWGIASVISYAFLDYHPLASLGVFALMTYLLVATLGCTIGHRILGIGVRGLEGGLPGPVRAAVRTVALCLAFPPVITGPDGRGLHDMWAKTRIVRR</sequence>
<feature type="transmembrane region" description="Helical" evidence="1">
    <location>
        <begin position="41"/>
        <end position="61"/>
    </location>
</feature>
<evidence type="ECO:0000313" key="3">
    <source>
        <dbReference type="Proteomes" id="UP000504882"/>
    </source>
</evidence>
<evidence type="ECO:0000256" key="1">
    <source>
        <dbReference type="SAM" id="Phobius"/>
    </source>
</evidence>
<feature type="transmembrane region" description="Helical" evidence="1">
    <location>
        <begin position="17"/>
        <end position="35"/>
    </location>
</feature>
<dbReference type="PANTHER" id="PTHR36115">
    <property type="entry name" value="PROLINE-RICH ANTIGEN HOMOLOG-RELATED"/>
    <property type="match status" value="1"/>
</dbReference>
<keyword evidence="1" id="KW-0812">Transmembrane</keyword>
<dbReference type="EMBL" id="SMNA01000012">
    <property type="protein sequence ID" value="TDE89591.1"/>
    <property type="molecule type" value="Genomic_DNA"/>
</dbReference>
<dbReference type="PANTHER" id="PTHR36115:SF6">
    <property type="entry name" value="PROLINE-RICH ANTIGEN HOMOLOG"/>
    <property type="match status" value="1"/>
</dbReference>
<accession>A0ABY2DZL4</accession>
<keyword evidence="3" id="KW-1185">Reference proteome</keyword>
<organism evidence="2 3">
    <name type="scientific">Occultella glacieicola</name>
    <dbReference type="NCBI Taxonomy" id="2518684"/>
    <lineage>
        <taxon>Bacteria</taxon>
        <taxon>Bacillati</taxon>
        <taxon>Actinomycetota</taxon>
        <taxon>Actinomycetes</taxon>
        <taxon>Micrococcales</taxon>
        <taxon>Ruaniaceae</taxon>
        <taxon>Occultella</taxon>
    </lineage>
</organism>
<proteinExistence type="predicted"/>